<protein>
    <submittedName>
        <fullName evidence="2">Uncharacterized protein</fullName>
    </submittedName>
</protein>
<organism evidence="2 3">
    <name type="scientific">Filobacillus milosensis</name>
    <dbReference type="NCBI Taxonomy" id="94137"/>
    <lineage>
        <taxon>Bacteria</taxon>
        <taxon>Bacillati</taxon>
        <taxon>Bacillota</taxon>
        <taxon>Bacilli</taxon>
        <taxon>Bacillales</taxon>
        <taxon>Bacillaceae</taxon>
        <taxon>Filobacillus</taxon>
    </lineage>
</organism>
<feature type="transmembrane region" description="Helical" evidence="1">
    <location>
        <begin position="45"/>
        <end position="68"/>
    </location>
</feature>
<accession>A0A4Y8IQW7</accession>
<dbReference type="AlphaFoldDB" id="A0A4Y8IQW7"/>
<evidence type="ECO:0000256" key="1">
    <source>
        <dbReference type="SAM" id="Phobius"/>
    </source>
</evidence>
<evidence type="ECO:0000313" key="3">
    <source>
        <dbReference type="Proteomes" id="UP000297975"/>
    </source>
</evidence>
<keyword evidence="3" id="KW-1185">Reference proteome</keyword>
<dbReference type="EMBL" id="SOPW01000003">
    <property type="protein sequence ID" value="TFB23946.1"/>
    <property type="molecule type" value="Genomic_DNA"/>
</dbReference>
<evidence type="ECO:0000313" key="2">
    <source>
        <dbReference type="EMBL" id="TFB23946.1"/>
    </source>
</evidence>
<name>A0A4Y8IQW7_9BACI</name>
<keyword evidence="1" id="KW-0472">Membrane</keyword>
<keyword evidence="1" id="KW-0812">Transmembrane</keyword>
<proteinExistence type="predicted"/>
<reference evidence="2 3" key="1">
    <citation type="submission" date="2019-03" db="EMBL/GenBank/DDBJ databases">
        <authorList>
            <person name="He R.-H."/>
        </authorList>
    </citation>
    <scope>NUCLEOTIDE SEQUENCE [LARGE SCALE GENOMIC DNA]</scope>
    <source>
        <strain evidence="3">SH 714</strain>
    </source>
</reference>
<gene>
    <name evidence="2" type="ORF">E3U55_03790</name>
</gene>
<dbReference type="RefSeq" id="WP_134339006.1">
    <property type="nucleotide sequence ID" value="NZ_SOPW01000003.1"/>
</dbReference>
<sequence length="70" mass="8465">MRATYTKNKELEDNQDLDLLNLPPRSKKHKSSVKKERNSLFVSQIILRTLLTLFIFLIFLIPFAYYYWLQ</sequence>
<comment type="caution">
    <text evidence="2">The sequence shown here is derived from an EMBL/GenBank/DDBJ whole genome shotgun (WGS) entry which is preliminary data.</text>
</comment>
<keyword evidence="1" id="KW-1133">Transmembrane helix</keyword>
<dbReference type="Proteomes" id="UP000297975">
    <property type="component" value="Unassembled WGS sequence"/>
</dbReference>